<evidence type="ECO:0000256" key="2">
    <source>
        <dbReference type="ARBA" id="ARBA00008684"/>
    </source>
</evidence>
<organism evidence="25 26">
    <name type="scientific">Nelumbo nucifera</name>
    <name type="common">Sacred lotus</name>
    <dbReference type="NCBI Taxonomy" id="4432"/>
    <lineage>
        <taxon>Eukaryota</taxon>
        <taxon>Viridiplantae</taxon>
        <taxon>Streptophyta</taxon>
        <taxon>Embryophyta</taxon>
        <taxon>Tracheophyta</taxon>
        <taxon>Spermatophyta</taxon>
        <taxon>Magnoliopsida</taxon>
        <taxon>Proteales</taxon>
        <taxon>Nelumbonaceae</taxon>
        <taxon>Nelumbo</taxon>
    </lineage>
</organism>
<dbReference type="GO" id="GO:0005524">
    <property type="term" value="F:ATP binding"/>
    <property type="evidence" value="ECO:0007669"/>
    <property type="project" value="UniProtKB-UniRule"/>
</dbReference>
<keyword evidence="7 22" id="KW-0812">Transmembrane</keyword>
<dbReference type="GO" id="GO:0004675">
    <property type="term" value="F:transmembrane receptor protein serine/threonine kinase activity"/>
    <property type="evidence" value="ECO:0000318"/>
    <property type="project" value="GO_Central"/>
</dbReference>
<dbReference type="OrthoDB" id="978612at2759"/>
<dbReference type="SMART" id="SM00369">
    <property type="entry name" value="LRR_TYP"/>
    <property type="match status" value="5"/>
</dbReference>
<evidence type="ECO:0000256" key="18">
    <source>
        <dbReference type="ARBA" id="ARBA00047899"/>
    </source>
</evidence>
<dbReference type="EC" id="2.7.11.1" evidence="3"/>
<keyword evidence="13 22" id="KW-1133">Transmembrane helix</keyword>
<dbReference type="GeneID" id="104590128"/>
<evidence type="ECO:0000256" key="10">
    <source>
        <dbReference type="ARBA" id="ARBA00022741"/>
    </source>
</evidence>
<dbReference type="InterPro" id="IPR013210">
    <property type="entry name" value="LRR_N_plant-typ"/>
</dbReference>
<evidence type="ECO:0000256" key="1">
    <source>
        <dbReference type="ARBA" id="ARBA00004167"/>
    </source>
</evidence>
<evidence type="ECO:0000256" key="12">
    <source>
        <dbReference type="ARBA" id="ARBA00022840"/>
    </source>
</evidence>
<evidence type="ECO:0000256" key="22">
    <source>
        <dbReference type="SAM" id="Phobius"/>
    </source>
</evidence>
<dbReference type="InterPro" id="IPR001245">
    <property type="entry name" value="Ser-Thr/Tyr_kinase_cat_dom"/>
</dbReference>
<dbReference type="InterPro" id="IPR000719">
    <property type="entry name" value="Prot_kinase_dom"/>
</dbReference>
<dbReference type="KEGG" id="nnu:104590128"/>
<comment type="similarity">
    <text evidence="2">Belongs to the protein kinase superfamily. Ser/Thr protein kinase family.</text>
</comment>
<evidence type="ECO:0000256" key="20">
    <source>
        <dbReference type="PROSITE-ProRule" id="PRU10141"/>
    </source>
</evidence>
<dbReference type="SUPFAM" id="SSF56112">
    <property type="entry name" value="Protein kinase-like (PK-like)"/>
    <property type="match status" value="1"/>
</dbReference>
<dbReference type="InParanoid" id="A0A1U7Z7P9"/>
<evidence type="ECO:0000313" key="26">
    <source>
        <dbReference type="RefSeq" id="XP_010246967.1"/>
    </source>
</evidence>
<evidence type="ECO:0000256" key="23">
    <source>
        <dbReference type="SAM" id="SignalP"/>
    </source>
</evidence>
<feature type="domain" description="Protein kinase" evidence="24">
    <location>
        <begin position="547"/>
        <end position="826"/>
    </location>
</feature>
<evidence type="ECO:0000256" key="13">
    <source>
        <dbReference type="ARBA" id="ARBA00022989"/>
    </source>
</evidence>
<keyword evidence="25" id="KW-1185">Reference proteome</keyword>
<dbReference type="FunFam" id="3.80.10.10:FF:000129">
    <property type="entry name" value="Leucine-rich repeat receptor-like kinase"/>
    <property type="match status" value="1"/>
</dbReference>
<evidence type="ECO:0000256" key="3">
    <source>
        <dbReference type="ARBA" id="ARBA00012513"/>
    </source>
</evidence>
<dbReference type="FunFam" id="3.30.200.20:FF:000226">
    <property type="entry name" value="receptor protein kinase TMK1"/>
    <property type="match status" value="1"/>
</dbReference>
<keyword evidence="12 20" id="KW-0067">ATP-binding</keyword>
<keyword evidence="8 23" id="KW-0732">Signal</keyword>
<proteinExistence type="inferred from homology"/>
<keyword evidence="9" id="KW-0677">Repeat</keyword>
<dbReference type="FunFam" id="1.10.510.10:FF:000198">
    <property type="entry name" value="receptor protein kinase TMK1"/>
    <property type="match status" value="1"/>
</dbReference>
<dbReference type="Gene3D" id="3.30.200.20">
    <property type="entry name" value="Phosphorylase Kinase, domain 1"/>
    <property type="match status" value="1"/>
</dbReference>
<dbReference type="Pfam" id="PF07714">
    <property type="entry name" value="PK_Tyr_Ser-Thr"/>
    <property type="match status" value="1"/>
</dbReference>
<dbReference type="InterPro" id="IPR011009">
    <property type="entry name" value="Kinase-like_dom_sf"/>
</dbReference>
<dbReference type="InterPro" id="IPR025875">
    <property type="entry name" value="Leu-rich_rpt_4"/>
</dbReference>
<protein>
    <recommendedName>
        <fullName evidence="3">non-specific serine/threonine protein kinase</fullName>
        <ecNumber evidence="3">2.7.11.1</ecNumber>
    </recommendedName>
</protein>
<dbReference type="SMART" id="SM00220">
    <property type="entry name" value="S_TKc"/>
    <property type="match status" value="1"/>
</dbReference>
<keyword evidence="4" id="KW-0723">Serine/threonine-protein kinase</keyword>
<keyword evidence="17" id="KW-0325">Glycoprotein</keyword>
<dbReference type="InterPro" id="IPR017441">
    <property type="entry name" value="Protein_kinase_ATP_BS"/>
</dbReference>
<evidence type="ECO:0000256" key="17">
    <source>
        <dbReference type="ARBA" id="ARBA00023180"/>
    </source>
</evidence>
<reference evidence="26" key="1">
    <citation type="submission" date="2025-08" db="UniProtKB">
        <authorList>
            <consortium name="RefSeq"/>
        </authorList>
    </citation>
    <scope>IDENTIFICATION</scope>
</reference>
<keyword evidence="14 22" id="KW-0472">Membrane</keyword>
<dbReference type="GO" id="GO:0007165">
    <property type="term" value="P:signal transduction"/>
    <property type="evidence" value="ECO:0000318"/>
    <property type="project" value="GO_Central"/>
</dbReference>
<dbReference type="FunFam" id="3.80.10.10:FF:000190">
    <property type="entry name" value="Receptor-like kinase TMK4"/>
    <property type="match status" value="1"/>
</dbReference>
<sequence>MRGRRKFISHLLFFLFSVFNLVSIAISDDAAIMGKLAASLSGHPPDWSGNDPCIWTGITCDNTNRVTGINLPKKSLGGSLPPDLNQLTQLRLLYLQNNAISGDLPSLANLTNLIEINLNSNKFTSVPDTFLTGLTSLQLLSISNNTDLAPWSIPVDLAQSTTLVTFYASRANIMGMIPDIFGSFPNLLSLRLSYNSLTGPLPPSLGGTKIQNLWLDHQASGLAGTIEVLGTMTQISQVWLQTNKFTGPIPDLSKCTALFDLQLRDNRFTGVVPETLMSLPSLLHVSLSSNMFQGPLPQFKSNVEVILGSGNRFCSKTPGPCDPQVTVLLAMAGGFGYPMSLAEAWVGNNACHGWAFITCDSQKNVTVISLGKQQLSGTISPAISNLTSLRMLFLNDNNLTGPIPESLTTLPKLQTLDVTNNNLTGKIPVFPAGVLLKMSGNPLLGAHRGTSPGLIAGIVIVSLVFLAIAFFVYYKYYVNKRSQKIEPVESSHANANEEGKSGMFATSGFGGGSEHYSNEDASSDIRFFEGGSVVIPIEVLRQITNNFSEEKELGRGGFGIVYKGEMKDGTQVAVKRMESSLMGTKGMNEFQSEIAVLSKLRHRSLVALLGHCINGNERLLVYEYMPQGTLGEHLFEWKTRRYPPLTWKQRVAIALDMARGVEYLHTLAQQSFIHRDLKPTNILLGDDMRAKVADFGLVKNAPDGNFSIETRLAGTFGYLAPEYAATGRVTTKVDVYAFGVVLMEIITGRKALDETMPAESCHLVSWFRRILINKDIRSAIDSTLDPDDETFASICKVADLAGHCTAREPFQRPDMGHAVNVLCPLVEQWKPSSSPDDDDDDDEGDINFHMETIQKWDDD</sequence>
<dbReference type="Pfam" id="PF00560">
    <property type="entry name" value="LRR_1"/>
    <property type="match status" value="1"/>
</dbReference>
<comment type="catalytic activity">
    <reaction evidence="19">
        <text>L-seryl-[protein] + ATP = O-phospho-L-seryl-[protein] + ADP + H(+)</text>
        <dbReference type="Rhea" id="RHEA:17989"/>
        <dbReference type="Rhea" id="RHEA-COMP:9863"/>
        <dbReference type="Rhea" id="RHEA-COMP:11604"/>
        <dbReference type="ChEBI" id="CHEBI:15378"/>
        <dbReference type="ChEBI" id="CHEBI:29999"/>
        <dbReference type="ChEBI" id="CHEBI:30616"/>
        <dbReference type="ChEBI" id="CHEBI:83421"/>
        <dbReference type="ChEBI" id="CHEBI:456216"/>
        <dbReference type="EC" id="2.7.11.1"/>
    </reaction>
</comment>
<evidence type="ECO:0000256" key="6">
    <source>
        <dbReference type="ARBA" id="ARBA00022679"/>
    </source>
</evidence>
<dbReference type="eggNOG" id="ENOG502QPZR">
    <property type="taxonomic scope" value="Eukaryota"/>
</dbReference>
<evidence type="ECO:0000256" key="15">
    <source>
        <dbReference type="ARBA" id="ARBA00023157"/>
    </source>
</evidence>
<evidence type="ECO:0000256" key="21">
    <source>
        <dbReference type="SAM" id="MobiDB-lite"/>
    </source>
</evidence>
<feature type="region of interest" description="Disordered" evidence="21">
    <location>
        <begin position="830"/>
        <end position="859"/>
    </location>
</feature>
<feature type="signal peptide" evidence="23">
    <location>
        <begin position="1"/>
        <end position="24"/>
    </location>
</feature>
<evidence type="ECO:0000259" key="24">
    <source>
        <dbReference type="PROSITE" id="PS50011"/>
    </source>
</evidence>
<dbReference type="Pfam" id="PF08263">
    <property type="entry name" value="LRRNT_2"/>
    <property type="match status" value="2"/>
</dbReference>
<keyword evidence="5" id="KW-0433">Leucine-rich repeat</keyword>
<evidence type="ECO:0000256" key="7">
    <source>
        <dbReference type="ARBA" id="ARBA00022692"/>
    </source>
</evidence>
<dbReference type="AlphaFoldDB" id="A0A1U7Z7P9"/>
<evidence type="ECO:0000313" key="25">
    <source>
        <dbReference type="Proteomes" id="UP000189703"/>
    </source>
</evidence>
<keyword evidence="11" id="KW-0418">Kinase</keyword>
<dbReference type="PROSITE" id="PS51450">
    <property type="entry name" value="LRR"/>
    <property type="match status" value="1"/>
</dbReference>
<dbReference type="PROSITE" id="PS00108">
    <property type="entry name" value="PROTEIN_KINASE_ST"/>
    <property type="match status" value="1"/>
</dbReference>
<dbReference type="InterPro" id="IPR001611">
    <property type="entry name" value="Leu-rich_rpt"/>
</dbReference>
<keyword evidence="15" id="KW-1015">Disulfide bond</keyword>
<evidence type="ECO:0000256" key="11">
    <source>
        <dbReference type="ARBA" id="ARBA00022777"/>
    </source>
</evidence>
<dbReference type="FunCoup" id="A0A1U7Z7P9">
    <property type="interactions" value="1238"/>
</dbReference>
<feature type="compositionally biased region" description="Acidic residues" evidence="21">
    <location>
        <begin position="835"/>
        <end position="845"/>
    </location>
</feature>
<feature type="chain" id="PRO_5010535276" description="non-specific serine/threonine protein kinase" evidence="23">
    <location>
        <begin position="25"/>
        <end position="859"/>
    </location>
</feature>
<dbReference type="Pfam" id="PF12799">
    <property type="entry name" value="LRR_4"/>
    <property type="match status" value="1"/>
</dbReference>
<evidence type="ECO:0000256" key="4">
    <source>
        <dbReference type="ARBA" id="ARBA00022527"/>
    </source>
</evidence>
<dbReference type="InterPro" id="IPR032675">
    <property type="entry name" value="LRR_dom_sf"/>
</dbReference>
<feature type="binding site" evidence="20">
    <location>
        <position position="575"/>
    </location>
    <ligand>
        <name>ATP</name>
        <dbReference type="ChEBI" id="CHEBI:30616"/>
    </ligand>
</feature>
<dbReference type="InterPro" id="IPR003591">
    <property type="entry name" value="Leu-rich_rpt_typical-subtyp"/>
</dbReference>
<accession>A0A1U7Z7P9</accession>
<dbReference type="Gene3D" id="3.80.10.10">
    <property type="entry name" value="Ribonuclease Inhibitor"/>
    <property type="match status" value="2"/>
</dbReference>
<dbReference type="PANTHER" id="PTHR47986:SF10">
    <property type="entry name" value="RECEPTOR-LIKE KINASE TMK4"/>
    <property type="match status" value="1"/>
</dbReference>
<dbReference type="SUPFAM" id="SSF52058">
    <property type="entry name" value="L domain-like"/>
    <property type="match status" value="1"/>
</dbReference>
<comment type="subcellular location">
    <subcellularLocation>
        <location evidence="1">Membrane</location>
        <topology evidence="1">Single-pass membrane protein</topology>
    </subcellularLocation>
</comment>
<dbReference type="Proteomes" id="UP000189703">
    <property type="component" value="Unplaced"/>
</dbReference>
<dbReference type="GO" id="GO:0016020">
    <property type="term" value="C:membrane"/>
    <property type="evidence" value="ECO:0007669"/>
    <property type="project" value="UniProtKB-SubCell"/>
</dbReference>
<comment type="catalytic activity">
    <reaction evidence="18">
        <text>L-threonyl-[protein] + ATP = O-phospho-L-threonyl-[protein] + ADP + H(+)</text>
        <dbReference type="Rhea" id="RHEA:46608"/>
        <dbReference type="Rhea" id="RHEA-COMP:11060"/>
        <dbReference type="Rhea" id="RHEA-COMP:11605"/>
        <dbReference type="ChEBI" id="CHEBI:15378"/>
        <dbReference type="ChEBI" id="CHEBI:30013"/>
        <dbReference type="ChEBI" id="CHEBI:30616"/>
        <dbReference type="ChEBI" id="CHEBI:61977"/>
        <dbReference type="ChEBI" id="CHEBI:456216"/>
        <dbReference type="EC" id="2.7.11.1"/>
    </reaction>
</comment>
<dbReference type="InterPro" id="IPR052422">
    <property type="entry name" value="Auxin_Ser/Thr_Kinase"/>
</dbReference>
<dbReference type="InterPro" id="IPR008271">
    <property type="entry name" value="Ser/Thr_kinase_AS"/>
</dbReference>
<dbReference type="Pfam" id="PF13855">
    <property type="entry name" value="LRR_8"/>
    <property type="match status" value="1"/>
</dbReference>
<feature type="transmembrane region" description="Helical" evidence="22">
    <location>
        <begin position="454"/>
        <end position="474"/>
    </location>
</feature>
<gene>
    <name evidence="26" type="primary">LOC104590128</name>
</gene>
<dbReference type="PROSITE" id="PS00107">
    <property type="entry name" value="PROTEIN_KINASE_ATP"/>
    <property type="match status" value="1"/>
</dbReference>
<evidence type="ECO:0000256" key="5">
    <source>
        <dbReference type="ARBA" id="ARBA00022614"/>
    </source>
</evidence>
<dbReference type="CDD" id="cd14066">
    <property type="entry name" value="STKc_IRAK"/>
    <property type="match status" value="1"/>
</dbReference>
<keyword evidence="16" id="KW-0675">Receptor</keyword>
<dbReference type="RefSeq" id="XP_010246967.1">
    <property type="nucleotide sequence ID" value="XM_010248665.1"/>
</dbReference>
<dbReference type="OMA" id="ETINCDN"/>
<evidence type="ECO:0000256" key="19">
    <source>
        <dbReference type="ARBA" id="ARBA00048679"/>
    </source>
</evidence>
<dbReference type="Gene3D" id="1.10.510.10">
    <property type="entry name" value="Transferase(Phosphotransferase) domain 1"/>
    <property type="match status" value="1"/>
</dbReference>
<keyword evidence="10 20" id="KW-0547">Nucleotide-binding</keyword>
<name>A0A1U7Z7P9_NELNU</name>
<dbReference type="PANTHER" id="PTHR47986">
    <property type="entry name" value="OSJNBA0070M12.3 PROTEIN"/>
    <property type="match status" value="1"/>
</dbReference>
<keyword evidence="6" id="KW-0808">Transferase</keyword>
<evidence type="ECO:0000256" key="9">
    <source>
        <dbReference type="ARBA" id="ARBA00022737"/>
    </source>
</evidence>
<evidence type="ECO:0000256" key="8">
    <source>
        <dbReference type="ARBA" id="ARBA00022729"/>
    </source>
</evidence>
<dbReference type="PROSITE" id="PS50011">
    <property type="entry name" value="PROTEIN_KINASE_DOM"/>
    <property type="match status" value="1"/>
</dbReference>
<evidence type="ECO:0000256" key="16">
    <source>
        <dbReference type="ARBA" id="ARBA00023170"/>
    </source>
</evidence>
<feature type="compositionally biased region" description="Basic and acidic residues" evidence="21">
    <location>
        <begin position="846"/>
        <end position="859"/>
    </location>
</feature>
<evidence type="ECO:0000256" key="14">
    <source>
        <dbReference type="ARBA" id="ARBA00023136"/>
    </source>
</evidence>